<dbReference type="InterPro" id="IPR036864">
    <property type="entry name" value="Zn2-C6_fun-type_DNA-bd_sf"/>
</dbReference>
<feature type="domain" description="Zn(2)-C6 fungal-type" evidence="6">
    <location>
        <begin position="22"/>
        <end position="52"/>
    </location>
</feature>
<accession>A0A0D2K7E3</accession>
<dbReference type="PANTHER" id="PTHR37534">
    <property type="entry name" value="TRANSCRIPTIONAL ACTIVATOR PROTEIN UGA3"/>
    <property type="match status" value="1"/>
</dbReference>
<keyword evidence="4" id="KW-0539">Nucleus</keyword>
<keyword evidence="2" id="KW-0238">DNA-binding</keyword>
<sequence>MAAARAFAVRSRSGKIRRGHTGCKACRRRGKLCDETKPVCRACHRLSLACEYGLDISFRQYDAGQVQALGPRKTPTPRSMDRTMSQTKRTPSSYGLSFVRTRSTAIPLMAPLSEEDTGGIYFKHFDSHVRHVLPGPSKGFLDFILSSAPFRHAVLCLSASNLAMLDVRIQSRQISEDYRRSVFSPIVNREHHDQARKYHDLAVTYCDTRKTGNDPADCAVALATKVLLAIYHHASTDHRRFRLAVEDAHQFAHQHRTAFLQSPDGHEALQMWHRLSISHRTSRRPTLLIEGESDEYFQAKFASPNTIEHLYLTCILGMSSDDLIYDILIKTIELRKRAVVFRTVARIHNVSDQSQDLGRLAHEHLDTLLDRRSTAEEYEEAQTGFVRGPHLIGLLQTQQDRLSVWKSRLDVAQLPPEPCDCQSSPHDDSSVTSCTDFPTFSSHRDAMNALYYLLCRVMIATLQGDEPQQDSPTPLCHSDVGRAQRMVQLMLLILDTLNFSTSHTSDVYTFSVGEALLQLTLAWHSISTFQQILDVTWPRLEAGGRGFEHSHCPTHLVKRIIALLAEQWSQGRAITYVSLAVEENIPKLHLLAIGLPVDLVVCGYCMDGTYFMKRMPLP</sequence>
<dbReference type="PANTHER" id="PTHR37534:SF9">
    <property type="entry name" value="ZN(II)2CYS6 TRANSCRIPTION FACTOR (EUROFUNG)"/>
    <property type="match status" value="1"/>
</dbReference>
<evidence type="ECO:0000256" key="2">
    <source>
        <dbReference type="ARBA" id="ARBA00023125"/>
    </source>
</evidence>
<dbReference type="AlphaFoldDB" id="A0A0D2K7E3"/>
<dbReference type="GO" id="GO:0005634">
    <property type="term" value="C:nucleus"/>
    <property type="evidence" value="ECO:0007669"/>
    <property type="project" value="TreeGrafter"/>
</dbReference>
<organism evidence="7 8">
    <name type="scientific">Fonsecaea multimorphosa CBS 102226</name>
    <dbReference type="NCBI Taxonomy" id="1442371"/>
    <lineage>
        <taxon>Eukaryota</taxon>
        <taxon>Fungi</taxon>
        <taxon>Dikarya</taxon>
        <taxon>Ascomycota</taxon>
        <taxon>Pezizomycotina</taxon>
        <taxon>Eurotiomycetes</taxon>
        <taxon>Chaetothyriomycetidae</taxon>
        <taxon>Chaetothyriales</taxon>
        <taxon>Herpotrichiellaceae</taxon>
        <taxon>Fonsecaea</taxon>
    </lineage>
</organism>
<evidence type="ECO:0000259" key="6">
    <source>
        <dbReference type="PROSITE" id="PS50048"/>
    </source>
</evidence>
<dbReference type="SMART" id="SM00066">
    <property type="entry name" value="GAL4"/>
    <property type="match status" value="1"/>
</dbReference>
<proteinExistence type="predicted"/>
<dbReference type="RefSeq" id="XP_016633222.1">
    <property type="nucleotide sequence ID" value="XM_016776063.1"/>
</dbReference>
<keyword evidence="8" id="KW-1185">Reference proteome</keyword>
<dbReference type="SUPFAM" id="SSF57701">
    <property type="entry name" value="Zn2/Cys6 DNA-binding domain"/>
    <property type="match status" value="1"/>
</dbReference>
<feature type="compositionally biased region" description="Polar residues" evidence="5">
    <location>
        <begin position="82"/>
        <end position="93"/>
    </location>
</feature>
<evidence type="ECO:0000313" key="7">
    <source>
        <dbReference type="EMBL" id="KIX99099.1"/>
    </source>
</evidence>
<dbReference type="Gene3D" id="4.10.240.10">
    <property type="entry name" value="Zn(2)-C6 fungal-type DNA-binding domain"/>
    <property type="match status" value="1"/>
</dbReference>
<dbReference type="Proteomes" id="UP000053411">
    <property type="component" value="Unassembled WGS sequence"/>
</dbReference>
<keyword evidence="1" id="KW-0805">Transcription regulation</keyword>
<keyword evidence="3" id="KW-0804">Transcription</keyword>
<name>A0A0D2K7E3_9EURO</name>
<evidence type="ECO:0000313" key="8">
    <source>
        <dbReference type="Proteomes" id="UP000053411"/>
    </source>
</evidence>
<dbReference type="GO" id="GO:0000976">
    <property type="term" value="F:transcription cis-regulatory region binding"/>
    <property type="evidence" value="ECO:0007669"/>
    <property type="project" value="TreeGrafter"/>
</dbReference>
<feature type="region of interest" description="Disordered" evidence="5">
    <location>
        <begin position="68"/>
        <end position="93"/>
    </location>
</feature>
<evidence type="ECO:0000256" key="1">
    <source>
        <dbReference type="ARBA" id="ARBA00023015"/>
    </source>
</evidence>
<reference evidence="7 8" key="1">
    <citation type="submission" date="2015-01" db="EMBL/GenBank/DDBJ databases">
        <title>The Genome Sequence of Fonsecaea multimorphosa CBS 102226.</title>
        <authorList>
            <consortium name="The Broad Institute Genomics Platform"/>
            <person name="Cuomo C."/>
            <person name="de Hoog S."/>
            <person name="Gorbushina A."/>
            <person name="Stielow B."/>
            <person name="Teixiera M."/>
            <person name="Abouelleil A."/>
            <person name="Chapman S.B."/>
            <person name="Priest M."/>
            <person name="Young S.K."/>
            <person name="Wortman J."/>
            <person name="Nusbaum C."/>
            <person name="Birren B."/>
        </authorList>
    </citation>
    <scope>NUCLEOTIDE SEQUENCE [LARGE SCALE GENOMIC DNA]</scope>
    <source>
        <strain evidence="7 8">CBS 102226</strain>
    </source>
</reference>
<dbReference type="EMBL" id="KN848070">
    <property type="protein sequence ID" value="KIX99099.1"/>
    <property type="molecule type" value="Genomic_DNA"/>
</dbReference>
<dbReference type="VEuPathDB" id="FungiDB:Z520_05560"/>
<evidence type="ECO:0000256" key="5">
    <source>
        <dbReference type="SAM" id="MobiDB-lite"/>
    </source>
</evidence>
<dbReference type="Pfam" id="PF00172">
    <property type="entry name" value="Zn_clus"/>
    <property type="match status" value="1"/>
</dbReference>
<dbReference type="GO" id="GO:0008270">
    <property type="term" value="F:zinc ion binding"/>
    <property type="evidence" value="ECO:0007669"/>
    <property type="project" value="InterPro"/>
</dbReference>
<dbReference type="PROSITE" id="PS50048">
    <property type="entry name" value="ZN2_CY6_FUNGAL_2"/>
    <property type="match status" value="1"/>
</dbReference>
<dbReference type="GeneID" id="27711306"/>
<dbReference type="OrthoDB" id="4150114at2759"/>
<evidence type="ECO:0000256" key="4">
    <source>
        <dbReference type="ARBA" id="ARBA00023242"/>
    </source>
</evidence>
<dbReference type="GO" id="GO:0045944">
    <property type="term" value="P:positive regulation of transcription by RNA polymerase II"/>
    <property type="evidence" value="ECO:0007669"/>
    <property type="project" value="TreeGrafter"/>
</dbReference>
<evidence type="ECO:0000256" key="3">
    <source>
        <dbReference type="ARBA" id="ARBA00023163"/>
    </source>
</evidence>
<gene>
    <name evidence="7" type="ORF">Z520_05560</name>
</gene>
<protein>
    <recommendedName>
        <fullName evidence="6">Zn(2)-C6 fungal-type domain-containing protein</fullName>
    </recommendedName>
</protein>
<dbReference type="CDD" id="cd00067">
    <property type="entry name" value="GAL4"/>
    <property type="match status" value="1"/>
</dbReference>
<dbReference type="GO" id="GO:0000981">
    <property type="term" value="F:DNA-binding transcription factor activity, RNA polymerase II-specific"/>
    <property type="evidence" value="ECO:0007669"/>
    <property type="project" value="InterPro"/>
</dbReference>
<dbReference type="InterPro" id="IPR001138">
    <property type="entry name" value="Zn2Cys6_DnaBD"/>
</dbReference>